<dbReference type="AlphaFoldDB" id="A0A0D6J8M6"/>
<dbReference type="EMBL" id="CKGU01000037">
    <property type="protein sequence ID" value="CIS78558.1"/>
    <property type="molecule type" value="Genomic_DNA"/>
</dbReference>
<accession>A0A0D6J8M6</accession>
<evidence type="ECO:0000313" key="1">
    <source>
        <dbReference type="EMBL" id="CIS78558.1"/>
    </source>
</evidence>
<comment type="caution">
    <text evidence="1">The sequence shown here is derived from an EMBL/GenBank/DDBJ whole genome shotgun (WGS) entry which is preliminary data.</text>
</comment>
<protein>
    <submittedName>
        <fullName evidence="1">Uncharacterized protein</fullName>
    </submittedName>
</protein>
<reference evidence="1 2" key="1">
    <citation type="submission" date="2015-03" db="EMBL/GenBank/DDBJ databases">
        <authorList>
            <consortium name="Pathogen Informatics"/>
            <person name="Murphy D."/>
        </authorList>
    </citation>
    <scope>NUCLEOTIDE SEQUENCE [LARGE SCALE GENOMIC DNA]</scope>
    <source>
        <strain evidence="2">type strain: N</strain>
    </source>
</reference>
<evidence type="ECO:0000313" key="2">
    <source>
        <dbReference type="Proteomes" id="UP000042745"/>
    </source>
</evidence>
<proteinExistence type="predicted"/>
<dbReference type="Proteomes" id="UP000042745">
    <property type="component" value="Unassembled WGS sequence"/>
</dbReference>
<organism evidence="1 2">
    <name type="scientific">Streptococcus pneumoniae</name>
    <dbReference type="NCBI Taxonomy" id="1313"/>
    <lineage>
        <taxon>Bacteria</taxon>
        <taxon>Bacillati</taxon>
        <taxon>Bacillota</taxon>
        <taxon>Bacilli</taxon>
        <taxon>Lactobacillales</taxon>
        <taxon>Streptococcaceae</taxon>
        <taxon>Streptococcus</taxon>
    </lineage>
</organism>
<gene>
    <name evidence="1" type="ORF">ERS019486_01879</name>
</gene>
<dbReference type="GeneID" id="45653610"/>
<dbReference type="RefSeq" id="WP_000490587.1">
    <property type="nucleotide sequence ID" value="NZ_BAWV01000028.1"/>
</dbReference>
<sequence length="364" mass="43196">MFSEIIKKYDIVTLKDSGFLRGDWFIGSALMAHDYESLKEGIYFYPQETIWTRILDLEYINPYWEIYNQTYNFLLVNKQDSLAMNFLTSLLREIEVISSKTLDFVVITSNEHLIRNLIDRDYYIITKEIPFFIENSKVGNYFKIFVKNGGQFIPIIDCTEFKIQSKKYFEININKFYLKLLDYFLHGEIPEKFKFFGNTSNFNIESLFLEFIDSQENIRVVSLLDCLIQLSSKNIEISGNYKGHTVKKILKKFALYSVITKLDITKVNHLLRNDYIYFLMKEIDNITKKYPKLIQKYPRDILSDRYGITNEVYRYLIGENLHIKINHKLDEVRYFTDIPFIDTSLSIEEFDKIVSKILKIKVGG</sequence>
<name>A0A0D6J8M6_STREE</name>